<dbReference type="GO" id="GO:0004674">
    <property type="term" value="F:protein serine/threonine kinase activity"/>
    <property type="evidence" value="ECO:0007669"/>
    <property type="project" value="UniProtKB-KW"/>
</dbReference>
<feature type="transmembrane region" description="Helical" evidence="11">
    <location>
        <begin position="417"/>
        <end position="441"/>
    </location>
</feature>
<dbReference type="Gene3D" id="3.30.200.20">
    <property type="entry name" value="Phosphorylase Kinase, domain 1"/>
    <property type="match status" value="1"/>
</dbReference>
<comment type="caution">
    <text evidence="13">The sequence shown here is derived from an EMBL/GenBank/DDBJ whole genome shotgun (WGS) entry which is preliminary data.</text>
</comment>
<dbReference type="PATRIC" id="fig|1666911.3.peg.5185"/>
<dbReference type="Proteomes" id="UP000050465">
    <property type="component" value="Unassembled WGS sequence"/>
</dbReference>
<name>A0A0P8A0N0_9CYAN</name>
<feature type="binding site" evidence="9">
    <location>
        <position position="523"/>
    </location>
    <ligand>
        <name>ATP</name>
        <dbReference type="ChEBI" id="CHEBI:30616"/>
    </ligand>
</feature>
<dbReference type="SUPFAM" id="SSF56112">
    <property type="entry name" value="Protein kinase-like (PK-like)"/>
    <property type="match status" value="1"/>
</dbReference>
<keyword evidence="6 9" id="KW-0067">ATP-binding</keyword>
<dbReference type="EC" id="2.7.11.1" evidence="1"/>
<dbReference type="CDD" id="cd14014">
    <property type="entry name" value="STKc_PknB_like"/>
    <property type="match status" value="1"/>
</dbReference>
<dbReference type="SMART" id="SM01080">
    <property type="entry name" value="CHASE2"/>
    <property type="match status" value="1"/>
</dbReference>
<keyword evidence="4 9" id="KW-0547">Nucleotide-binding</keyword>
<dbReference type="PROSITE" id="PS50011">
    <property type="entry name" value="PROTEIN_KINASE_DOM"/>
    <property type="match status" value="1"/>
</dbReference>
<gene>
    <name evidence="13" type="ORF">HLUCCA11_06290</name>
</gene>
<dbReference type="Pfam" id="PF05226">
    <property type="entry name" value="CHASE2"/>
    <property type="match status" value="1"/>
</dbReference>
<evidence type="ECO:0000256" key="1">
    <source>
        <dbReference type="ARBA" id="ARBA00012513"/>
    </source>
</evidence>
<dbReference type="PANTHER" id="PTHR24363:SF0">
    <property type="entry name" value="SERINE_THREONINE KINASE LIKE DOMAIN CONTAINING 1"/>
    <property type="match status" value="1"/>
</dbReference>
<evidence type="ECO:0000256" key="6">
    <source>
        <dbReference type="ARBA" id="ARBA00022840"/>
    </source>
</evidence>
<keyword evidence="11" id="KW-1133">Transmembrane helix</keyword>
<dbReference type="Gene3D" id="1.10.510.10">
    <property type="entry name" value="Transferase(Phosphotransferase) domain 1"/>
    <property type="match status" value="1"/>
</dbReference>
<dbReference type="EMBL" id="LJZR01000006">
    <property type="protein sequence ID" value="KPQ36469.1"/>
    <property type="molecule type" value="Genomic_DNA"/>
</dbReference>
<keyword evidence="5 13" id="KW-0418">Kinase</keyword>
<organism evidence="13 14">
    <name type="scientific">Phormidesmis priestleyi Ana</name>
    <dbReference type="NCBI Taxonomy" id="1666911"/>
    <lineage>
        <taxon>Bacteria</taxon>
        <taxon>Bacillati</taxon>
        <taxon>Cyanobacteriota</taxon>
        <taxon>Cyanophyceae</taxon>
        <taxon>Leptolyngbyales</taxon>
        <taxon>Leptolyngbyaceae</taxon>
        <taxon>Phormidesmis</taxon>
    </lineage>
</organism>
<dbReference type="InterPro" id="IPR017441">
    <property type="entry name" value="Protein_kinase_ATP_BS"/>
</dbReference>
<evidence type="ECO:0000256" key="9">
    <source>
        <dbReference type="PROSITE-ProRule" id="PRU10141"/>
    </source>
</evidence>
<feature type="domain" description="Protein kinase" evidence="12">
    <location>
        <begin position="492"/>
        <end position="752"/>
    </location>
</feature>
<reference evidence="13 14" key="1">
    <citation type="submission" date="2015-09" db="EMBL/GenBank/DDBJ databases">
        <title>Identification and resolution of microdiversity through metagenomic sequencing of parallel consortia.</title>
        <authorList>
            <person name="Nelson W.C."/>
            <person name="Romine M.F."/>
            <person name="Lindemann S.R."/>
        </authorList>
    </citation>
    <scope>NUCLEOTIDE SEQUENCE [LARGE SCALE GENOMIC DNA]</scope>
    <source>
        <strain evidence="13">Ana</strain>
    </source>
</reference>
<dbReference type="GO" id="GO:0005524">
    <property type="term" value="F:ATP binding"/>
    <property type="evidence" value="ECO:0007669"/>
    <property type="project" value="UniProtKB-UniRule"/>
</dbReference>
<dbReference type="InterPro" id="IPR007890">
    <property type="entry name" value="CHASE2"/>
</dbReference>
<accession>A0A0P8A0N0</accession>
<keyword evidence="11" id="KW-0812">Transmembrane</keyword>
<keyword evidence="11" id="KW-0472">Membrane</keyword>
<comment type="catalytic activity">
    <reaction evidence="7">
        <text>L-threonyl-[protein] + ATP = O-phospho-L-threonyl-[protein] + ADP + H(+)</text>
        <dbReference type="Rhea" id="RHEA:46608"/>
        <dbReference type="Rhea" id="RHEA-COMP:11060"/>
        <dbReference type="Rhea" id="RHEA-COMP:11605"/>
        <dbReference type="ChEBI" id="CHEBI:15378"/>
        <dbReference type="ChEBI" id="CHEBI:30013"/>
        <dbReference type="ChEBI" id="CHEBI:30616"/>
        <dbReference type="ChEBI" id="CHEBI:61977"/>
        <dbReference type="ChEBI" id="CHEBI:456216"/>
        <dbReference type="EC" id="2.7.11.1"/>
    </reaction>
</comment>
<evidence type="ECO:0000256" key="2">
    <source>
        <dbReference type="ARBA" id="ARBA00022527"/>
    </source>
</evidence>
<dbReference type="PROSITE" id="PS00108">
    <property type="entry name" value="PROTEIN_KINASE_ST"/>
    <property type="match status" value="1"/>
</dbReference>
<evidence type="ECO:0000256" key="5">
    <source>
        <dbReference type="ARBA" id="ARBA00022777"/>
    </source>
</evidence>
<dbReference type="InterPro" id="IPR011009">
    <property type="entry name" value="Kinase-like_dom_sf"/>
</dbReference>
<dbReference type="InterPro" id="IPR008271">
    <property type="entry name" value="Ser/Thr_kinase_AS"/>
</dbReference>
<evidence type="ECO:0000259" key="12">
    <source>
        <dbReference type="PROSITE" id="PS50011"/>
    </source>
</evidence>
<feature type="transmembrane region" description="Helical" evidence="11">
    <location>
        <begin position="366"/>
        <end position="383"/>
    </location>
</feature>
<evidence type="ECO:0000256" key="3">
    <source>
        <dbReference type="ARBA" id="ARBA00022679"/>
    </source>
</evidence>
<evidence type="ECO:0000313" key="13">
    <source>
        <dbReference type="EMBL" id="KPQ36469.1"/>
    </source>
</evidence>
<evidence type="ECO:0000256" key="4">
    <source>
        <dbReference type="ARBA" id="ARBA00022741"/>
    </source>
</evidence>
<feature type="transmembrane region" description="Helical" evidence="11">
    <location>
        <begin position="42"/>
        <end position="66"/>
    </location>
</feature>
<feature type="compositionally biased region" description="Polar residues" evidence="10">
    <location>
        <begin position="766"/>
        <end position="782"/>
    </location>
</feature>
<feature type="region of interest" description="Disordered" evidence="10">
    <location>
        <begin position="766"/>
        <end position="822"/>
    </location>
</feature>
<keyword evidence="3" id="KW-0808">Transferase</keyword>
<comment type="catalytic activity">
    <reaction evidence="8">
        <text>L-seryl-[protein] + ATP = O-phospho-L-seryl-[protein] + ADP + H(+)</text>
        <dbReference type="Rhea" id="RHEA:17989"/>
        <dbReference type="Rhea" id="RHEA-COMP:9863"/>
        <dbReference type="Rhea" id="RHEA-COMP:11604"/>
        <dbReference type="ChEBI" id="CHEBI:15378"/>
        <dbReference type="ChEBI" id="CHEBI:29999"/>
        <dbReference type="ChEBI" id="CHEBI:30616"/>
        <dbReference type="ChEBI" id="CHEBI:83421"/>
        <dbReference type="ChEBI" id="CHEBI:456216"/>
        <dbReference type="EC" id="2.7.11.1"/>
    </reaction>
</comment>
<dbReference type="PANTHER" id="PTHR24363">
    <property type="entry name" value="SERINE/THREONINE PROTEIN KINASE"/>
    <property type="match status" value="1"/>
</dbReference>
<dbReference type="STRING" id="1666911.HLUCCA11_06290"/>
<dbReference type="Pfam" id="PF00069">
    <property type="entry name" value="Pkinase"/>
    <property type="match status" value="1"/>
</dbReference>
<protein>
    <recommendedName>
        <fullName evidence="1">non-specific serine/threonine protein kinase</fullName>
        <ecNumber evidence="1">2.7.11.1</ecNumber>
    </recommendedName>
</protein>
<evidence type="ECO:0000256" key="11">
    <source>
        <dbReference type="SAM" id="Phobius"/>
    </source>
</evidence>
<sequence>MSKPSAVGSSRPKSTSDVTAVLTTKDRLATWQHSVAVKHWRFALSGLVTAIAAGAVGLNIGLVSLWERQTQSLYFELRGPVTAPENVVILAIDEDSLSQGQYYSEDPERYESLQLIESWPWQRQAYAKAITRLMESGARAVAIDVTFPSPSYYGDEDDDALAEVIEKYGDRIVLAADYSSQEIAQGSLSRPSLPLAKFRDAGAQVGLINFHKEHNQQIHRLGQAYIRDQIENEAHLWDAAATVKDVPEPPLLSFAQATLNAADTTYNTSPKENIFFYGPHKTFKHIPFWHVLDDDPWKNKLEGSDLFQDKMVLIGTTAAVHRDFHASPFSDSRLYPTPMSGVEILANTVATLENDLSPQQLVKSPLLNALIILAMGLTVAGLMNRTQKPLIRALVACGSVGLWAVVSYAAFVGGQIVLISGTPILALLSIGFLDFGAGFTVDRFKRKRLRTTLARYATSPLVQEIISQQDDFQDLLDINRADLIGTLLCDRYRITKVLGAGGFGETYLAQDTLRPGNPVCVVKQLKIVSDNPKAHRLARRLFEAEAVVLGQLGEHYQIPRLLAYFEVRESFYLVQEMIEGSLLRNLISRGRPLSQRAVVRLLKDLLPVISFVHSHGVIHRDIKPSNIILRSVDSRYVLIDFGAVKTITNKLADSNTQVTATVGIGTQGYMPSEQSAGMPTVRSDIYALGITAIEALTGRPPHALKRSDNGEIIWSHTIADISPALSGIINKMVRYDFNNRYHSAQSVMEDLAQLDETQLADDSLANSSRFSPASDATFNQGSRPGVIDTDEALEATKIWPTDWPNESQTESEAEPEDTDSSK</sequence>
<dbReference type="PROSITE" id="PS00107">
    <property type="entry name" value="PROTEIN_KINASE_ATP"/>
    <property type="match status" value="1"/>
</dbReference>
<evidence type="ECO:0000256" key="7">
    <source>
        <dbReference type="ARBA" id="ARBA00047899"/>
    </source>
</evidence>
<dbReference type="SMART" id="SM00220">
    <property type="entry name" value="S_TKc"/>
    <property type="match status" value="1"/>
</dbReference>
<feature type="compositionally biased region" description="Acidic residues" evidence="10">
    <location>
        <begin position="809"/>
        <end position="822"/>
    </location>
</feature>
<dbReference type="InterPro" id="IPR000719">
    <property type="entry name" value="Prot_kinase_dom"/>
</dbReference>
<evidence type="ECO:0000313" key="14">
    <source>
        <dbReference type="Proteomes" id="UP000050465"/>
    </source>
</evidence>
<dbReference type="AlphaFoldDB" id="A0A0P8A0N0"/>
<evidence type="ECO:0000256" key="8">
    <source>
        <dbReference type="ARBA" id="ARBA00048679"/>
    </source>
</evidence>
<proteinExistence type="predicted"/>
<keyword evidence="2 13" id="KW-0723">Serine/threonine-protein kinase</keyword>
<evidence type="ECO:0000256" key="10">
    <source>
        <dbReference type="SAM" id="MobiDB-lite"/>
    </source>
</evidence>
<feature type="transmembrane region" description="Helical" evidence="11">
    <location>
        <begin position="390"/>
        <end position="411"/>
    </location>
</feature>